<dbReference type="GO" id="GO:0005634">
    <property type="term" value="C:nucleus"/>
    <property type="evidence" value="ECO:0007669"/>
    <property type="project" value="UniProtKB-SubCell"/>
</dbReference>
<evidence type="ECO:0000256" key="2">
    <source>
        <dbReference type="ARBA" id="ARBA00023125"/>
    </source>
</evidence>
<dbReference type="InterPro" id="IPR001356">
    <property type="entry name" value="HD"/>
</dbReference>
<proteinExistence type="evidence at transcript level"/>
<evidence type="ECO:0000256" key="7">
    <source>
        <dbReference type="SAM" id="MobiDB-lite"/>
    </source>
</evidence>
<evidence type="ECO:0000256" key="5">
    <source>
        <dbReference type="PROSITE-ProRule" id="PRU00108"/>
    </source>
</evidence>
<feature type="compositionally biased region" description="Low complexity" evidence="7">
    <location>
        <begin position="163"/>
        <end position="175"/>
    </location>
</feature>
<sequence length="236" mass="24564">HFNKYLCRPRRIEIAASLDLTERQVKVWFQNRRMKHKRQTVGKPGEDGAIITGGTTTTKGHQIHSPGSNPSPGLLRPGSSDGGYESPSRLLKDSNDTTTTGSSDDGGMSSKDEDGLSPPCRSTRTPSVSSPEVGSEKGSGILEAKTVTKPNVNPVIGRPRGRPPSAVASLASPPVQQMSSELKAKLPSVGHIPDGVLTQPLSHPRVPPTCSSAVGPTSTSTLFAAGSPLAAATATS</sequence>
<name>Q0VZ60_NARAN</name>
<evidence type="ECO:0000256" key="3">
    <source>
        <dbReference type="ARBA" id="ARBA00023155"/>
    </source>
</evidence>
<evidence type="ECO:0000256" key="1">
    <source>
        <dbReference type="ARBA" id="ARBA00004123"/>
    </source>
</evidence>
<dbReference type="InterPro" id="IPR009057">
    <property type="entry name" value="Homeodomain-like_sf"/>
</dbReference>
<dbReference type="CDD" id="cd00086">
    <property type="entry name" value="homeodomain"/>
    <property type="match status" value="1"/>
</dbReference>
<comment type="subcellular location">
    <subcellularLocation>
        <location evidence="1 5 6">Nucleus</location>
    </subcellularLocation>
</comment>
<organism evidence="9">
    <name type="scientific">Narceus annularis</name>
    <name type="common">Millipede</name>
    <dbReference type="NCBI Taxonomy" id="174156"/>
    <lineage>
        <taxon>Eukaryota</taxon>
        <taxon>Metazoa</taxon>
        <taxon>Ecdysozoa</taxon>
        <taxon>Arthropoda</taxon>
        <taxon>Myriapoda</taxon>
        <taxon>Diplopoda</taxon>
        <taxon>Helminthomorpha</taxon>
        <taxon>Spirobolidae</taxon>
        <taxon>Narceus</taxon>
    </lineage>
</organism>
<gene>
    <name evidence="9" type="primary">pb</name>
</gene>
<protein>
    <submittedName>
        <fullName evidence="9">Proboscipedia protein</fullName>
    </submittedName>
</protein>
<evidence type="ECO:0000256" key="6">
    <source>
        <dbReference type="RuleBase" id="RU000682"/>
    </source>
</evidence>
<feature type="compositionally biased region" description="Polar residues" evidence="7">
    <location>
        <begin position="120"/>
        <end position="132"/>
    </location>
</feature>
<feature type="non-terminal residue" evidence="9">
    <location>
        <position position="1"/>
    </location>
</feature>
<dbReference type="GO" id="GO:0000978">
    <property type="term" value="F:RNA polymerase II cis-regulatory region sequence-specific DNA binding"/>
    <property type="evidence" value="ECO:0007669"/>
    <property type="project" value="TreeGrafter"/>
</dbReference>
<dbReference type="SMART" id="SM00389">
    <property type="entry name" value="HOX"/>
    <property type="match status" value="1"/>
</dbReference>
<feature type="compositionally biased region" description="Low complexity" evidence="7">
    <location>
        <begin position="96"/>
        <end position="109"/>
    </location>
</feature>
<reference evidence="9" key="1">
    <citation type="journal article" date="2006" name="Dev. Genes Evol.">
        <title>The ten Hox genes of the millipede Glomeris marginata.</title>
        <authorList>
            <person name="Janssen R."/>
            <person name="Damen W.G."/>
        </authorList>
    </citation>
    <scope>NUCLEOTIDE SEQUENCE</scope>
</reference>
<evidence type="ECO:0000256" key="4">
    <source>
        <dbReference type="ARBA" id="ARBA00023242"/>
    </source>
</evidence>
<keyword evidence="3 5" id="KW-0371">Homeobox</keyword>
<dbReference type="InterPro" id="IPR017970">
    <property type="entry name" value="Homeobox_CS"/>
</dbReference>
<dbReference type="Pfam" id="PF00046">
    <property type="entry name" value="Homeodomain"/>
    <property type="match status" value="1"/>
</dbReference>
<dbReference type="InterPro" id="IPR020479">
    <property type="entry name" value="HD_metazoa"/>
</dbReference>
<dbReference type="PROSITE" id="PS50071">
    <property type="entry name" value="HOMEOBOX_2"/>
    <property type="match status" value="1"/>
</dbReference>
<keyword evidence="2 5" id="KW-0238">DNA-binding</keyword>
<feature type="region of interest" description="Disordered" evidence="7">
    <location>
        <begin position="35"/>
        <end position="176"/>
    </location>
</feature>
<feature type="domain" description="Homeobox" evidence="8">
    <location>
        <begin position="1"/>
        <end position="39"/>
    </location>
</feature>
<dbReference type="PROSITE" id="PS00027">
    <property type="entry name" value="HOMEOBOX_1"/>
    <property type="match status" value="1"/>
</dbReference>
<feature type="non-terminal residue" evidence="9">
    <location>
        <position position="236"/>
    </location>
</feature>
<dbReference type="AlphaFoldDB" id="Q0VZ60"/>
<evidence type="ECO:0000259" key="8">
    <source>
        <dbReference type="PROSITE" id="PS50071"/>
    </source>
</evidence>
<dbReference type="GO" id="GO:0000981">
    <property type="term" value="F:DNA-binding transcription factor activity, RNA polymerase II-specific"/>
    <property type="evidence" value="ECO:0007669"/>
    <property type="project" value="InterPro"/>
</dbReference>
<dbReference type="PRINTS" id="PR00024">
    <property type="entry name" value="HOMEOBOX"/>
</dbReference>
<accession>Q0VZ60</accession>
<feature type="DNA-binding region" description="Homeobox" evidence="5">
    <location>
        <begin position="3"/>
        <end position="40"/>
    </location>
</feature>
<dbReference type="PANTHER" id="PTHR45664:SF2">
    <property type="entry name" value="HOMEOTIC PROTEIN PROBOSCIPEDIA"/>
    <property type="match status" value="1"/>
</dbReference>
<keyword evidence="4 5" id="KW-0539">Nucleus</keyword>
<dbReference type="EMBL" id="AM180908">
    <property type="protein sequence ID" value="CAJ56092.1"/>
    <property type="molecule type" value="mRNA"/>
</dbReference>
<dbReference type="Gene3D" id="1.10.10.60">
    <property type="entry name" value="Homeodomain-like"/>
    <property type="match status" value="1"/>
</dbReference>
<evidence type="ECO:0000313" key="9">
    <source>
        <dbReference type="EMBL" id="CAJ56092.1"/>
    </source>
</evidence>
<dbReference type="SUPFAM" id="SSF46689">
    <property type="entry name" value="Homeodomain-like"/>
    <property type="match status" value="1"/>
</dbReference>
<dbReference type="PANTHER" id="PTHR45664">
    <property type="entry name" value="PROTEIN ZERKNUELLT 1-RELATED"/>
    <property type="match status" value="1"/>
</dbReference>